<dbReference type="Gene3D" id="3.40.50.720">
    <property type="entry name" value="NAD(P)-binding Rossmann-like Domain"/>
    <property type="match status" value="1"/>
</dbReference>
<dbReference type="AlphaFoldDB" id="G5IJY5"/>
<organism evidence="7 8">
    <name type="scientific">Hungatella hathewayi WAL-18680</name>
    <dbReference type="NCBI Taxonomy" id="742737"/>
    <lineage>
        <taxon>Bacteria</taxon>
        <taxon>Bacillati</taxon>
        <taxon>Bacillota</taxon>
        <taxon>Clostridia</taxon>
        <taxon>Lachnospirales</taxon>
        <taxon>Lachnospiraceae</taxon>
        <taxon>Hungatella</taxon>
    </lineage>
</organism>
<dbReference type="InterPro" id="IPR013332">
    <property type="entry name" value="KPR_N"/>
</dbReference>
<dbReference type="InterPro" id="IPR036291">
    <property type="entry name" value="NAD(P)-bd_dom_sf"/>
</dbReference>
<dbReference type="PANTHER" id="PTHR21708">
    <property type="entry name" value="PROBABLE 2-DEHYDROPANTOATE 2-REDUCTASE"/>
    <property type="match status" value="1"/>
</dbReference>
<reference evidence="7 8" key="1">
    <citation type="submission" date="2011-08" db="EMBL/GenBank/DDBJ databases">
        <title>The Genome Sequence of Clostridium hathewayi WAL-18680.</title>
        <authorList>
            <consortium name="The Broad Institute Genome Sequencing Platform"/>
            <person name="Earl A."/>
            <person name="Ward D."/>
            <person name="Feldgarden M."/>
            <person name="Gevers D."/>
            <person name="Finegold S.M."/>
            <person name="Summanen P.H."/>
            <person name="Molitoris D.R."/>
            <person name="Song M."/>
            <person name="Daigneault M."/>
            <person name="Allen-Vercoe E."/>
            <person name="Young S.K."/>
            <person name="Zeng Q."/>
            <person name="Gargeya S."/>
            <person name="Fitzgerald M."/>
            <person name="Haas B."/>
            <person name="Abouelleil A."/>
            <person name="Alvarado L."/>
            <person name="Arachchi H.M."/>
            <person name="Berlin A."/>
            <person name="Brown A."/>
            <person name="Chapman S.B."/>
            <person name="Chen Z."/>
            <person name="Dunbar C."/>
            <person name="Freedman E."/>
            <person name="Gearin G."/>
            <person name="Gellesch M."/>
            <person name="Goldberg J."/>
            <person name="Griggs A."/>
            <person name="Gujja S."/>
            <person name="Heiman D."/>
            <person name="Howarth C."/>
            <person name="Larson L."/>
            <person name="Lui A."/>
            <person name="MacDonald P.J.P."/>
            <person name="Montmayeur A."/>
            <person name="Murphy C."/>
            <person name="Neiman D."/>
            <person name="Pearson M."/>
            <person name="Priest M."/>
            <person name="Roberts A."/>
            <person name="Saif S."/>
            <person name="Shea T."/>
            <person name="Shenoy N."/>
            <person name="Sisk P."/>
            <person name="Stolte C."/>
            <person name="Sykes S."/>
            <person name="Wortman J."/>
            <person name="Nusbaum C."/>
            <person name="Birren B."/>
        </authorList>
    </citation>
    <scope>NUCLEOTIDE SEQUENCE [LARGE SCALE GENOMIC DNA]</scope>
    <source>
        <strain evidence="7 8">WAL-18680</strain>
    </source>
</reference>
<dbReference type="RefSeq" id="WP_006781804.1">
    <property type="nucleotide sequence ID" value="NZ_CP040506.1"/>
</dbReference>
<keyword evidence="2 4" id="KW-0521">NADP</keyword>
<dbReference type="OrthoDB" id="9793586at2"/>
<dbReference type="UniPathway" id="UPA00028">
    <property type="reaction ID" value="UER00004"/>
</dbReference>
<dbReference type="EC" id="1.1.1.169" evidence="4"/>
<dbReference type="PANTHER" id="PTHR21708:SF26">
    <property type="entry name" value="2-DEHYDROPANTOATE 2-REDUCTASE"/>
    <property type="match status" value="1"/>
</dbReference>
<feature type="domain" description="Ketopantoate reductase N-terminal" evidence="5">
    <location>
        <begin position="6"/>
        <end position="151"/>
    </location>
</feature>
<dbReference type="GO" id="GO:0015940">
    <property type="term" value="P:pantothenate biosynthetic process"/>
    <property type="evidence" value="ECO:0007669"/>
    <property type="project" value="UniProtKB-UniPathway"/>
</dbReference>
<evidence type="ECO:0000256" key="4">
    <source>
        <dbReference type="RuleBase" id="RU362068"/>
    </source>
</evidence>
<dbReference type="InterPro" id="IPR013752">
    <property type="entry name" value="KPA_reductase"/>
</dbReference>
<dbReference type="HOGENOM" id="CLU_031468_6_0_9"/>
<keyword evidence="8" id="KW-1185">Reference proteome</keyword>
<accession>G5IJY5</accession>
<dbReference type="EMBL" id="ADLN01000104">
    <property type="protein sequence ID" value="EHI58355.1"/>
    <property type="molecule type" value="Genomic_DNA"/>
</dbReference>
<evidence type="ECO:0000256" key="3">
    <source>
        <dbReference type="ARBA" id="ARBA00023002"/>
    </source>
</evidence>
<dbReference type="InterPro" id="IPR008927">
    <property type="entry name" value="6-PGluconate_DH-like_C_sf"/>
</dbReference>
<dbReference type="Pfam" id="PF02558">
    <property type="entry name" value="ApbA"/>
    <property type="match status" value="1"/>
</dbReference>
<evidence type="ECO:0000259" key="5">
    <source>
        <dbReference type="Pfam" id="PF02558"/>
    </source>
</evidence>
<comment type="pathway">
    <text evidence="4">Cofactor biosynthesis; (R)-pantothenate biosynthesis; (R)-pantoate from 3-methyl-2-oxobutanoate: step 2/2.</text>
</comment>
<dbReference type="Gene3D" id="1.10.1040.10">
    <property type="entry name" value="N-(1-d-carboxylethyl)-l-norvaline Dehydrogenase, domain 2"/>
    <property type="match status" value="1"/>
</dbReference>
<dbReference type="GO" id="GO:0005737">
    <property type="term" value="C:cytoplasm"/>
    <property type="evidence" value="ECO:0007669"/>
    <property type="project" value="TreeGrafter"/>
</dbReference>
<evidence type="ECO:0000256" key="2">
    <source>
        <dbReference type="ARBA" id="ARBA00022857"/>
    </source>
</evidence>
<dbReference type="PATRIC" id="fig|742737.3.peg.3793"/>
<evidence type="ECO:0000313" key="8">
    <source>
        <dbReference type="Proteomes" id="UP000005384"/>
    </source>
</evidence>
<feature type="domain" description="Ketopantoate reductase C-terminal" evidence="6">
    <location>
        <begin position="177"/>
        <end position="301"/>
    </location>
</feature>
<keyword evidence="3 4" id="KW-0560">Oxidoreductase</keyword>
<keyword evidence="4" id="KW-0566">Pantothenate biosynthesis</keyword>
<comment type="similarity">
    <text evidence="1 4">Belongs to the ketopantoate reductase family.</text>
</comment>
<comment type="caution">
    <text evidence="7">The sequence shown here is derived from an EMBL/GenBank/DDBJ whole genome shotgun (WGS) entry which is preliminary data.</text>
</comment>
<evidence type="ECO:0000256" key="1">
    <source>
        <dbReference type="ARBA" id="ARBA00007870"/>
    </source>
</evidence>
<dbReference type="Pfam" id="PF08546">
    <property type="entry name" value="ApbA_C"/>
    <property type="match status" value="1"/>
</dbReference>
<evidence type="ECO:0000259" key="6">
    <source>
        <dbReference type="Pfam" id="PF08546"/>
    </source>
</evidence>
<dbReference type="Proteomes" id="UP000005384">
    <property type="component" value="Unassembled WGS sequence"/>
</dbReference>
<dbReference type="InterPro" id="IPR003710">
    <property type="entry name" value="ApbA"/>
</dbReference>
<dbReference type="InterPro" id="IPR051402">
    <property type="entry name" value="KPR-Related"/>
</dbReference>
<comment type="catalytic activity">
    <reaction evidence="4">
        <text>(R)-pantoate + NADP(+) = 2-dehydropantoate + NADPH + H(+)</text>
        <dbReference type="Rhea" id="RHEA:16233"/>
        <dbReference type="ChEBI" id="CHEBI:11561"/>
        <dbReference type="ChEBI" id="CHEBI:15378"/>
        <dbReference type="ChEBI" id="CHEBI:15980"/>
        <dbReference type="ChEBI" id="CHEBI:57783"/>
        <dbReference type="ChEBI" id="CHEBI:58349"/>
        <dbReference type="EC" id="1.1.1.169"/>
    </reaction>
</comment>
<dbReference type="NCBIfam" id="TIGR00745">
    <property type="entry name" value="apbA_panE"/>
    <property type="match status" value="1"/>
</dbReference>
<dbReference type="InterPro" id="IPR013328">
    <property type="entry name" value="6PGD_dom2"/>
</dbReference>
<gene>
    <name evidence="7" type="ORF">HMPREF9473_03813</name>
</gene>
<protein>
    <recommendedName>
        <fullName evidence="4">2-dehydropantoate 2-reductase</fullName>
        <ecNumber evidence="4">1.1.1.169</ecNumber>
    </recommendedName>
    <alternativeName>
        <fullName evidence="4">Ketopantoate reductase</fullName>
    </alternativeName>
</protein>
<dbReference type="GO" id="GO:0008677">
    <property type="term" value="F:2-dehydropantoate 2-reductase activity"/>
    <property type="evidence" value="ECO:0007669"/>
    <property type="project" value="UniProtKB-EC"/>
</dbReference>
<proteinExistence type="inferred from homology"/>
<sequence>MAIERVGIIGRGAVGVLYGNLLNEKLGKERVGFIADEKRASQYRDNPVFCNGRICDFTYASDGKSYGPVDLLLIAVKYPVLMESLESVRDFVGEDTIILSLLNGVTSEGITEETLGRGVVLHSIAQLMDSVKAGNQVEYTKTGEIVIGTNDEGKEPQLREVEAFFRENGIPHHVAEDIIYEQWSKLMLNCGINQICAVYDIPYRGCQSGQPYREEFRDTMEEVRRIAVLEGIPLKEADIERWLVAIDGLDADSMPSMRQDMLAKRRTEVDLFSKTIMELAKKHGTEAPLNTKLYQKIKELEENFR</sequence>
<evidence type="ECO:0000313" key="7">
    <source>
        <dbReference type="EMBL" id="EHI58355.1"/>
    </source>
</evidence>
<name>G5IJY5_9FIRM</name>
<dbReference type="SUPFAM" id="SSF48179">
    <property type="entry name" value="6-phosphogluconate dehydrogenase C-terminal domain-like"/>
    <property type="match status" value="1"/>
</dbReference>
<comment type="function">
    <text evidence="4">Catalyzes the NADPH-dependent reduction of ketopantoate into pantoic acid.</text>
</comment>
<dbReference type="SUPFAM" id="SSF51735">
    <property type="entry name" value="NAD(P)-binding Rossmann-fold domains"/>
    <property type="match status" value="1"/>
</dbReference>